<feature type="region of interest" description="Disordered" evidence="1">
    <location>
        <begin position="1"/>
        <end position="73"/>
    </location>
</feature>
<accession>A0A1Q9D2U2</accession>
<organism evidence="3 4">
    <name type="scientific">Symbiodinium microadriaticum</name>
    <name type="common">Dinoflagellate</name>
    <name type="synonym">Zooxanthella microadriatica</name>
    <dbReference type="NCBI Taxonomy" id="2951"/>
    <lineage>
        <taxon>Eukaryota</taxon>
        <taxon>Sar</taxon>
        <taxon>Alveolata</taxon>
        <taxon>Dinophyceae</taxon>
        <taxon>Suessiales</taxon>
        <taxon>Symbiodiniaceae</taxon>
        <taxon>Symbiodinium</taxon>
    </lineage>
</organism>
<feature type="compositionally biased region" description="Basic and acidic residues" evidence="1">
    <location>
        <begin position="23"/>
        <end position="32"/>
    </location>
</feature>
<comment type="caution">
    <text evidence="3">The sequence shown here is derived from an EMBL/GenBank/DDBJ whole genome shotgun (WGS) entry which is preliminary data.</text>
</comment>
<reference evidence="3 4" key="1">
    <citation type="submission" date="2016-02" db="EMBL/GenBank/DDBJ databases">
        <title>Genome analysis of coral dinoflagellate symbionts highlights evolutionary adaptations to a symbiotic lifestyle.</title>
        <authorList>
            <person name="Aranda M."/>
            <person name="Li Y."/>
            <person name="Liew Y.J."/>
            <person name="Baumgarten S."/>
            <person name="Simakov O."/>
            <person name="Wilson M."/>
            <person name="Piel J."/>
            <person name="Ashoor H."/>
            <person name="Bougouffa S."/>
            <person name="Bajic V.B."/>
            <person name="Ryu T."/>
            <person name="Ravasi T."/>
            <person name="Bayer T."/>
            <person name="Micklem G."/>
            <person name="Kim H."/>
            <person name="Bhak J."/>
            <person name="Lajeunesse T.C."/>
            <person name="Voolstra C.R."/>
        </authorList>
    </citation>
    <scope>NUCLEOTIDE SEQUENCE [LARGE SCALE GENOMIC DNA]</scope>
    <source>
        <strain evidence="3 4">CCMP2467</strain>
    </source>
</reference>
<gene>
    <name evidence="3" type="ORF">AK812_SmicGene29062</name>
</gene>
<dbReference type="AlphaFoldDB" id="A0A1Q9D2U2"/>
<proteinExistence type="predicted"/>
<keyword evidence="2" id="KW-1133">Transmembrane helix</keyword>
<protein>
    <submittedName>
        <fullName evidence="3">Uncharacterized protein</fullName>
    </submittedName>
</protein>
<keyword evidence="2" id="KW-0472">Membrane</keyword>
<dbReference type="OrthoDB" id="340608at2759"/>
<feature type="transmembrane region" description="Helical" evidence="2">
    <location>
        <begin position="347"/>
        <end position="373"/>
    </location>
</feature>
<dbReference type="OMA" id="WISMDAN"/>
<evidence type="ECO:0000256" key="2">
    <source>
        <dbReference type="SAM" id="Phobius"/>
    </source>
</evidence>
<evidence type="ECO:0000313" key="3">
    <source>
        <dbReference type="EMBL" id="OLP89476.1"/>
    </source>
</evidence>
<keyword evidence="4" id="KW-1185">Reference proteome</keyword>
<sequence>MSAHDSVIPESPPILENLQDGRPGPEERERDLWCLTHSGGADRAKSEAKPPSACLQDGSSKKEIAQPDVHSGRAPAGQIFRRPPHACHSSACSFLFLMMAYALFLHGSAGHPSVGRFRAVQEISLEYGPDDLWKEIVVEEGLAGASLISPATHFASSYLYELLRFNANNRHYQAPALLLSTFSESRPLAFNLLVAQYSCTGITQVADVLPRRSPDPAFHQLLEGFDQFRPCGLVSMSVFTDQFRLEDSQGLAMQVDETELCLPADGDPDPDPDLYSWISMDANSGRFQVEGITSWIPDGTFLEHLKVWYRTPVSALDGFRPGRWGIEKRVVFSQLSGFGMGSPGACFTLAVLCCAVASAGGVDLLVALALLLAGEAFSRKRRTVHPE</sequence>
<keyword evidence="2" id="KW-0812">Transmembrane</keyword>
<name>A0A1Q9D2U2_SYMMI</name>
<dbReference type="Proteomes" id="UP000186817">
    <property type="component" value="Unassembled WGS sequence"/>
</dbReference>
<evidence type="ECO:0000313" key="4">
    <source>
        <dbReference type="Proteomes" id="UP000186817"/>
    </source>
</evidence>
<evidence type="ECO:0000256" key="1">
    <source>
        <dbReference type="SAM" id="MobiDB-lite"/>
    </source>
</evidence>
<dbReference type="EMBL" id="LSRX01000757">
    <property type="protein sequence ID" value="OLP89476.1"/>
    <property type="molecule type" value="Genomic_DNA"/>
</dbReference>